<feature type="chain" id="PRO_5007813219" description="Secreted protein" evidence="1">
    <location>
        <begin position="22"/>
        <end position="273"/>
    </location>
</feature>
<dbReference type="KEGG" id="dko:I596_3212"/>
<proteinExistence type="predicted"/>
<name>A0A160DXY5_9GAMM</name>
<keyword evidence="1" id="KW-0732">Signal</keyword>
<reference evidence="2 3" key="1">
    <citation type="submission" date="2016-04" db="EMBL/GenBank/DDBJ databases">
        <title>Complete genome sequence of Dokdonella koreensis DS-123T.</title>
        <authorList>
            <person name="Kim J.F."/>
            <person name="Lee H."/>
            <person name="Kwak M.-J."/>
        </authorList>
    </citation>
    <scope>NUCLEOTIDE SEQUENCE [LARGE SCALE GENOMIC DNA]</scope>
    <source>
        <strain evidence="2 3">DS-123</strain>
    </source>
</reference>
<keyword evidence="3" id="KW-1185">Reference proteome</keyword>
<protein>
    <recommendedName>
        <fullName evidence="4">Secreted protein</fullName>
    </recommendedName>
</protein>
<evidence type="ECO:0000313" key="3">
    <source>
        <dbReference type="Proteomes" id="UP000076830"/>
    </source>
</evidence>
<feature type="signal peptide" evidence="1">
    <location>
        <begin position="1"/>
        <end position="21"/>
    </location>
</feature>
<evidence type="ECO:0008006" key="4">
    <source>
        <dbReference type="Google" id="ProtNLM"/>
    </source>
</evidence>
<dbReference type="STRING" id="1300342.I596_3212"/>
<sequence>MPPVRIPATVLSCLLATGASAQDFVFADNFEPVTALRLTDLDLRDPHVYVDAIVSCLDATDTPLLGFSLNASIQTQIETDADGDGLLDASFMQLFRPLATAGSGRVDVTSAACLAPQSATACVRDPGQPVQVRSCTTSATDTCLAPPAGSVRPYTPAVALPAPPCWRSDTQDTTLDLAGIAVPARAVTFAATFAGAPVTLQNGLISAFVREADADAALLPASLPLVGGRPLSSILPGGTGSCAAHDDRDLFEGESGWWFHLNYTAVTVPWSGG</sequence>
<accession>A0A160DXY5</accession>
<gene>
    <name evidence="2" type="ORF">I596_3212</name>
</gene>
<dbReference type="Proteomes" id="UP000076830">
    <property type="component" value="Chromosome"/>
</dbReference>
<evidence type="ECO:0000256" key="1">
    <source>
        <dbReference type="SAM" id="SignalP"/>
    </source>
</evidence>
<organism evidence="2 3">
    <name type="scientific">Dokdonella koreensis DS-123</name>
    <dbReference type="NCBI Taxonomy" id="1300342"/>
    <lineage>
        <taxon>Bacteria</taxon>
        <taxon>Pseudomonadati</taxon>
        <taxon>Pseudomonadota</taxon>
        <taxon>Gammaproteobacteria</taxon>
        <taxon>Lysobacterales</taxon>
        <taxon>Rhodanobacteraceae</taxon>
        <taxon>Dokdonella</taxon>
    </lineage>
</organism>
<evidence type="ECO:0000313" key="2">
    <source>
        <dbReference type="EMBL" id="ANB19201.1"/>
    </source>
</evidence>
<dbReference type="RefSeq" id="WP_067649737.1">
    <property type="nucleotide sequence ID" value="NZ_CP015249.1"/>
</dbReference>
<dbReference type="EMBL" id="CP015249">
    <property type="protein sequence ID" value="ANB19201.1"/>
    <property type="molecule type" value="Genomic_DNA"/>
</dbReference>
<dbReference type="PATRIC" id="fig|1300342.3.peg.3137"/>
<dbReference type="AlphaFoldDB" id="A0A160DXY5"/>